<reference evidence="3 4" key="1">
    <citation type="submission" date="2015-05" db="EMBL/GenBank/DDBJ databases">
        <title>Draft Genome assembly of Streptomyces showdoensis.</title>
        <authorList>
            <person name="Thapa K.K."/>
            <person name="Metsa-Ketela M."/>
        </authorList>
    </citation>
    <scope>NUCLEOTIDE SEQUENCE [LARGE SCALE GENOMIC DNA]</scope>
    <source>
        <strain evidence="3 4">ATCC 15227</strain>
    </source>
</reference>
<dbReference type="RefSeq" id="WP_046906694.1">
    <property type="nucleotide sequence ID" value="NZ_BAAAXG010000013.1"/>
</dbReference>
<keyword evidence="2" id="KW-0732">Signal</keyword>
<evidence type="ECO:0008006" key="5">
    <source>
        <dbReference type="Google" id="ProtNLM"/>
    </source>
</evidence>
<accession>A0A2P2GSK8</accession>
<evidence type="ECO:0000313" key="3">
    <source>
        <dbReference type="EMBL" id="KKZ74486.1"/>
    </source>
</evidence>
<gene>
    <name evidence="3" type="ORF">VO63_06905</name>
</gene>
<dbReference type="Proteomes" id="UP000265325">
    <property type="component" value="Unassembled WGS sequence"/>
</dbReference>
<proteinExistence type="predicted"/>
<evidence type="ECO:0000256" key="2">
    <source>
        <dbReference type="SAM" id="SignalP"/>
    </source>
</evidence>
<keyword evidence="4" id="KW-1185">Reference proteome</keyword>
<feature type="region of interest" description="Disordered" evidence="1">
    <location>
        <begin position="41"/>
        <end position="61"/>
    </location>
</feature>
<dbReference type="GO" id="GO:0005975">
    <property type="term" value="P:carbohydrate metabolic process"/>
    <property type="evidence" value="ECO:0007669"/>
    <property type="project" value="UniProtKB-ARBA"/>
</dbReference>
<evidence type="ECO:0000313" key="4">
    <source>
        <dbReference type="Proteomes" id="UP000265325"/>
    </source>
</evidence>
<protein>
    <recommendedName>
        <fullName evidence="5">Fibronectin type-III domain-containing protein</fullName>
    </recommendedName>
</protein>
<dbReference type="InterPro" id="IPR036116">
    <property type="entry name" value="FN3_sf"/>
</dbReference>
<dbReference type="OrthoDB" id="4228625at2"/>
<sequence length="154" mass="17078">MRALKWRRAAVALSSGVVLASGLLVAPVAAAAPDTVPAAKGCYTRDGEPPQKSGTDIGGTPPRYEYSNSPYIGGRYDSCNNQIKLYYGGYTTNLTHYNVRWQYDNTDWRISKQSPGERRVWTLDAPGNDYNFMVQACNGNSCTRWSPQLYVNAR</sequence>
<name>A0A2P2GSK8_STREW</name>
<dbReference type="EMBL" id="LAQS01000008">
    <property type="protein sequence ID" value="KKZ74486.1"/>
    <property type="molecule type" value="Genomic_DNA"/>
</dbReference>
<dbReference type="Gene3D" id="2.60.40.10">
    <property type="entry name" value="Immunoglobulins"/>
    <property type="match status" value="1"/>
</dbReference>
<organism evidence="3 4">
    <name type="scientific">Streptomyces showdoensis</name>
    <dbReference type="NCBI Taxonomy" id="68268"/>
    <lineage>
        <taxon>Bacteria</taxon>
        <taxon>Bacillati</taxon>
        <taxon>Actinomycetota</taxon>
        <taxon>Actinomycetes</taxon>
        <taxon>Kitasatosporales</taxon>
        <taxon>Streptomycetaceae</taxon>
        <taxon>Streptomyces</taxon>
    </lineage>
</organism>
<comment type="caution">
    <text evidence="3">The sequence shown here is derived from an EMBL/GenBank/DDBJ whole genome shotgun (WGS) entry which is preliminary data.</text>
</comment>
<feature type="chain" id="PRO_5015163394" description="Fibronectin type-III domain-containing protein" evidence="2">
    <location>
        <begin position="32"/>
        <end position="154"/>
    </location>
</feature>
<evidence type="ECO:0000256" key="1">
    <source>
        <dbReference type="SAM" id="MobiDB-lite"/>
    </source>
</evidence>
<dbReference type="SUPFAM" id="SSF49265">
    <property type="entry name" value="Fibronectin type III"/>
    <property type="match status" value="1"/>
</dbReference>
<dbReference type="AlphaFoldDB" id="A0A2P2GSK8"/>
<feature type="signal peptide" evidence="2">
    <location>
        <begin position="1"/>
        <end position="31"/>
    </location>
</feature>
<dbReference type="InterPro" id="IPR013783">
    <property type="entry name" value="Ig-like_fold"/>
</dbReference>